<dbReference type="SUPFAM" id="SSF82649">
    <property type="entry name" value="SufE/NifU"/>
    <property type="match status" value="1"/>
</dbReference>
<comment type="caution">
    <text evidence="3">The sequence shown here is derived from an EMBL/GenBank/DDBJ whole genome shotgun (WGS) entry which is preliminary data.</text>
</comment>
<evidence type="ECO:0000313" key="3">
    <source>
        <dbReference type="EMBL" id="KPV52604.1"/>
    </source>
</evidence>
<evidence type="ECO:0000256" key="1">
    <source>
        <dbReference type="ARBA" id="ARBA00010282"/>
    </source>
</evidence>
<reference evidence="3 4" key="1">
    <citation type="submission" date="2015-09" db="EMBL/GenBank/DDBJ databases">
        <title>Draft genome sequence of Kouleothrix aurantiaca JCM 19913.</title>
        <authorList>
            <person name="Hemp J."/>
        </authorList>
    </citation>
    <scope>NUCLEOTIDE SEQUENCE [LARGE SCALE GENOMIC DNA]</scope>
    <source>
        <strain evidence="3 4">COM-B</strain>
    </source>
</reference>
<proteinExistence type="inferred from homology"/>
<accession>A0A0P9DGV7</accession>
<dbReference type="AlphaFoldDB" id="A0A0P9DGV7"/>
<sequence length="145" mass="16332">MSEHAPLPPRLQAIIDDFRTLERDEKLESLLEYSEQLPDMPEQFRTAPLEHVDECATPVAIATERLGDKIRFHFDIPPESPTVRGFAAILNAGLQDVTPEQVLDLPGDLYYTMGLQSALSPQRLNGMHFMLLHLKRAAARTLQGK</sequence>
<organism evidence="3 4">
    <name type="scientific">Kouleothrix aurantiaca</name>
    <dbReference type="NCBI Taxonomy" id="186479"/>
    <lineage>
        <taxon>Bacteria</taxon>
        <taxon>Bacillati</taxon>
        <taxon>Chloroflexota</taxon>
        <taxon>Chloroflexia</taxon>
        <taxon>Chloroflexales</taxon>
        <taxon>Roseiflexineae</taxon>
        <taxon>Roseiflexaceae</taxon>
        <taxon>Kouleothrix</taxon>
    </lineage>
</organism>
<dbReference type="Pfam" id="PF02657">
    <property type="entry name" value="SufE"/>
    <property type="match status" value="1"/>
</dbReference>
<dbReference type="EMBL" id="LJCR01000490">
    <property type="protein sequence ID" value="KPV52604.1"/>
    <property type="molecule type" value="Genomic_DNA"/>
</dbReference>
<evidence type="ECO:0000259" key="2">
    <source>
        <dbReference type="Pfam" id="PF02657"/>
    </source>
</evidence>
<dbReference type="PANTHER" id="PTHR43597:SF5">
    <property type="entry name" value="SUFE-LIKE PROTEIN 2, CHLOROPLASTIC"/>
    <property type="match status" value="1"/>
</dbReference>
<dbReference type="Gene3D" id="3.90.1010.10">
    <property type="match status" value="1"/>
</dbReference>
<name>A0A0P9DGV7_9CHLR</name>
<gene>
    <name evidence="3" type="ORF">SE17_14495</name>
</gene>
<evidence type="ECO:0000313" key="4">
    <source>
        <dbReference type="Proteomes" id="UP000050509"/>
    </source>
</evidence>
<dbReference type="PANTHER" id="PTHR43597">
    <property type="entry name" value="SULFUR ACCEPTOR PROTEIN CSDE"/>
    <property type="match status" value="1"/>
</dbReference>
<dbReference type="Proteomes" id="UP000050509">
    <property type="component" value="Unassembled WGS sequence"/>
</dbReference>
<feature type="domain" description="Fe-S metabolism associated" evidence="2">
    <location>
        <begin position="16"/>
        <end position="136"/>
    </location>
</feature>
<keyword evidence="4" id="KW-1185">Reference proteome</keyword>
<dbReference type="InterPro" id="IPR003808">
    <property type="entry name" value="Fe-S_metab-assoc_dom"/>
</dbReference>
<protein>
    <submittedName>
        <fullName evidence="3">Cysteine desufuration protein SufE</fullName>
    </submittedName>
</protein>
<comment type="similarity">
    <text evidence="1">Belongs to the SufE family.</text>
</comment>